<organism evidence="4">
    <name type="scientific">uncultured Acidimicrobiales bacterium</name>
    <dbReference type="NCBI Taxonomy" id="310071"/>
    <lineage>
        <taxon>Bacteria</taxon>
        <taxon>Bacillati</taxon>
        <taxon>Actinomycetota</taxon>
        <taxon>Acidimicrobiia</taxon>
        <taxon>Acidimicrobiales</taxon>
        <taxon>environmental samples</taxon>
    </lineage>
</organism>
<evidence type="ECO:0000259" key="3">
    <source>
        <dbReference type="PROSITE" id="PS51549"/>
    </source>
</evidence>
<dbReference type="Pfam" id="PF10517">
    <property type="entry name" value="DM13"/>
    <property type="match status" value="1"/>
</dbReference>
<feature type="region of interest" description="Disordered" evidence="1">
    <location>
        <begin position="23"/>
        <end position="51"/>
    </location>
</feature>
<dbReference type="PROSITE" id="PS51257">
    <property type="entry name" value="PROKAR_LIPOPROTEIN"/>
    <property type="match status" value="1"/>
</dbReference>
<evidence type="ECO:0000256" key="2">
    <source>
        <dbReference type="SAM" id="SignalP"/>
    </source>
</evidence>
<dbReference type="PROSITE" id="PS51549">
    <property type="entry name" value="DM13"/>
    <property type="match status" value="1"/>
</dbReference>
<accession>A0A6J4HZQ0</accession>
<reference evidence="4" key="1">
    <citation type="submission" date="2020-02" db="EMBL/GenBank/DDBJ databases">
        <authorList>
            <person name="Meier V. D."/>
        </authorList>
    </citation>
    <scope>NUCLEOTIDE SEQUENCE</scope>
    <source>
        <strain evidence="4">AVDCRST_MAG10</strain>
    </source>
</reference>
<dbReference type="AlphaFoldDB" id="A0A6J4HZQ0"/>
<protein>
    <recommendedName>
        <fullName evidence="3">DM13 domain-containing protein</fullName>
    </recommendedName>
</protein>
<feature type="chain" id="PRO_5039343192" description="DM13 domain-containing protein" evidence="2">
    <location>
        <begin position="21"/>
        <end position="270"/>
    </location>
</feature>
<evidence type="ECO:0000313" key="4">
    <source>
        <dbReference type="EMBL" id="CAA9238214.1"/>
    </source>
</evidence>
<name>A0A6J4HZQ0_9ACTN</name>
<gene>
    <name evidence="4" type="ORF">AVDCRST_MAG10-1475</name>
</gene>
<evidence type="ECO:0000256" key="1">
    <source>
        <dbReference type="SAM" id="MobiDB-lite"/>
    </source>
</evidence>
<proteinExistence type="predicted"/>
<dbReference type="InterPro" id="IPR019545">
    <property type="entry name" value="DM13_domain"/>
</dbReference>
<feature type="domain" description="DM13" evidence="3">
    <location>
        <begin position="160"/>
        <end position="269"/>
    </location>
</feature>
<sequence length="270" mass="28654">MRRRSVLALVVLAFTLAACGGDGGDGEGSSAAPPTTAASGGTATTSAEPRSAARWETVSTFNGSGAFQTPEFTILPDAIQWRVRYTCSTGAMRITSTPPPRRPGPVVDTSCPKEETGYSIVTGPVRLNIEAAGPWRAVVDQQVDTPLNEPLLPGMTPDRVVASGSFYKVEVRGEGTAKLYRLPDGRRILRFEGFATGENTDLFVWLSEATRPMNSATAVNTPHVEIANLKSTLGTQNYEIPASVPTEKIRSIVIWCQPVAIAYAAAALSA</sequence>
<feature type="compositionally biased region" description="Low complexity" evidence="1">
    <location>
        <begin position="28"/>
        <end position="47"/>
    </location>
</feature>
<feature type="signal peptide" evidence="2">
    <location>
        <begin position="1"/>
        <end position="20"/>
    </location>
</feature>
<dbReference type="EMBL" id="CADCTB010000098">
    <property type="protein sequence ID" value="CAA9238214.1"/>
    <property type="molecule type" value="Genomic_DNA"/>
</dbReference>
<keyword evidence="2" id="KW-0732">Signal</keyword>